<dbReference type="InterPro" id="IPR023393">
    <property type="entry name" value="START-like_dom_sf"/>
</dbReference>
<dbReference type="GO" id="GO:0016740">
    <property type="term" value="F:transferase activity"/>
    <property type="evidence" value="ECO:0007669"/>
    <property type="project" value="UniProtKB-KW"/>
</dbReference>
<keyword evidence="3" id="KW-0472">Membrane</keyword>
<dbReference type="Pfam" id="PF08327">
    <property type="entry name" value="AHSA1"/>
    <property type="match status" value="1"/>
</dbReference>
<dbReference type="AlphaFoldDB" id="A0A0H4WZJ7"/>
<dbReference type="Proteomes" id="UP000009026">
    <property type="component" value="Chromosome"/>
</dbReference>
<accession>A0A0H4WZJ7</accession>
<protein>
    <submittedName>
        <fullName evidence="3">Putative glutathione S-transferase-related transmembrane protein</fullName>
    </submittedName>
</protein>
<proteinExistence type="inferred from homology"/>
<dbReference type="STRING" id="1297742.A176_003707"/>
<evidence type="ECO:0000313" key="4">
    <source>
        <dbReference type="Proteomes" id="UP000009026"/>
    </source>
</evidence>
<dbReference type="PATRIC" id="fig|1297742.4.peg.3742"/>
<sequence>MELESDRTIVISRKFNAPARIVFDAWTRADLVKRWWAPKALCVTMVSCEADVRVGGAYRYVLRNPDGSEAAFSGQYTEITPPSRLVYTQVFEPMADAGSVIITVTFDEREGKTHLVSREQYPSKEVREAVLASGMEHGMRATMDQLDALVSSADLG</sequence>
<reference evidence="3 4" key="1">
    <citation type="journal article" date="2016" name="PLoS ONE">
        <title>Complete Genome Sequence and Comparative Genomics of a Novel Myxobacterium Myxococcus hansupus.</title>
        <authorList>
            <person name="Sharma G."/>
            <person name="Narwani T."/>
            <person name="Subramanian S."/>
        </authorList>
    </citation>
    <scope>NUCLEOTIDE SEQUENCE [LARGE SCALE GENOMIC DNA]</scope>
    <source>
        <strain evidence="4">mixupus</strain>
    </source>
</reference>
<name>A0A0H4WZJ7_9BACT</name>
<comment type="similarity">
    <text evidence="1">Belongs to the AHA1 family.</text>
</comment>
<dbReference type="EMBL" id="CP012109">
    <property type="protein sequence ID" value="AKQ66795.1"/>
    <property type="molecule type" value="Genomic_DNA"/>
</dbReference>
<keyword evidence="4" id="KW-1185">Reference proteome</keyword>
<evidence type="ECO:0000256" key="1">
    <source>
        <dbReference type="ARBA" id="ARBA00006817"/>
    </source>
</evidence>
<evidence type="ECO:0000259" key="2">
    <source>
        <dbReference type="Pfam" id="PF08327"/>
    </source>
</evidence>
<feature type="domain" description="Activator of Hsp90 ATPase homologue 1/2-like C-terminal" evidence="2">
    <location>
        <begin position="16"/>
        <end position="150"/>
    </location>
</feature>
<dbReference type="SUPFAM" id="SSF55961">
    <property type="entry name" value="Bet v1-like"/>
    <property type="match status" value="1"/>
</dbReference>
<evidence type="ECO:0000313" key="3">
    <source>
        <dbReference type="EMBL" id="AKQ66795.1"/>
    </source>
</evidence>
<dbReference type="Gene3D" id="3.30.530.20">
    <property type="match status" value="1"/>
</dbReference>
<dbReference type="eggNOG" id="COG3832">
    <property type="taxonomic scope" value="Bacteria"/>
</dbReference>
<gene>
    <name evidence="3" type="ORF">A176_003707</name>
</gene>
<organism evidence="3 4">
    <name type="scientific">Pseudomyxococcus hansupus</name>
    <dbReference type="NCBI Taxonomy" id="1297742"/>
    <lineage>
        <taxon>Bacteria</taxon>
        <taxon>Pseudomonadati</taxon>
        <taxon>Myxococcota</taxon>
        <taxon>Myxococcia</taxon>
        <taxon>Myxococcales</taxon>
        <taxon>Cystobacterineae</taxon>
        <taxon>Myxococcaceae</taxon>
        <taxon>Pseudomyxococcus</taxon>
    </lineage>
</organism>
<dbReference type="KEGG" id="mym:A176_003707"/>
<dbReference type="InterPro" id="IPR013538">
    <property type="entry name" value="ASHA1/2-like_C"/>
</dbReference>
<keyword evidence="3" id="KW-0808">Transferase</keyword>
<keyword evidence="3" id="KW-0812">Transmembrane</keyword>
<dbReference type="CDD" id="cd07826">
    <property type="entry name" value="SRPBCC_CalC_Aha1-like_9"/>
    <property type="match status" value="1"/>
</dbReference>